<reference evidence="1 2" key="1">
    <citation type="submission" date="2016-06" db="EMBL/GenBank/DDBJ databases">
        <title>Evolution of pathogenesis and genome organization in the Tremellales.</title>
        <authorList>
            <person name="Cuomo C."/>
            <person name="Litvintseva A."/>
            <person name="Heitman J."/>
            <person name="Chen Y."/>
            <person name="Sun S."/>
            <person name="Springer D."/>
            <person name="Dromer F."/>
            <person name="Young S."/>
            <person name="Zeng Q."/>
            <person name="Chapman S."/>
            <person name="Gujja S."/>
            <person name="Saif S."/>
            <person name="Birren B."/>
        </authorList>
    </citation>
    <scope>NUCLEOTIDE SEQUENCE [LARGE SCALE GENOMIC DNA]</scope>
    <source>
        <strain evidence="1 2">CBS 7118</strain>
    </source>
</reference>
<evidence type="ECO:0000313" key="2">
    <source>
        <dbReference type="Proteomes" id="UP000094819"/>
    </source>
</evidence>
<dbReference type="GeneID" id="30197285"/>
<evidence type="ECO:0000313" key="1">
    <source>
        <dbReference type="EMBL" id="ODN76478.1"/>
    </source>
</evidence>
<dbReference type="OrthoDB" id="2575404at2759"/>
<comment type="caution">
    <text evidence="1">The sequence shown here is derived from an EMBL/GenBank/DDBJ whole genome shotgun (WGS) entry which is preliminary data.</text>
</comment>
<organism evidence="1 2">
    <name type="scientific">Cryptococcus wingfieldii CBS 7118</name>
    <dbReference type="NCBI Taxonomy" id="1295528"/>
    <lineage>
        <taxon>Eukaryota</taxon>
        <taxon>Fungi</taxon>
        <taxon>Dikarya</taxon>
        <taxon>Basidiomycota</taxon>
        <taxon>Agaricomycotina</taxon>
        <taxon>Tremellomycetes</taxon>
        <taxon>Tremellales</taxon>
        <taxon>Cryptococcaceae</taxon>
        <taxon>Cryptococcus</taxon>
    </lineage>
</organism>
<name>A0A1E3HJF8_9TREE</name>
<dbReference type="AlphaFoldDB" id="A0A1E3HJF8"/>
<gene>
    <name evidence="1" type="ORF">L198_08074</name>
</gene>
<dbReference type="EMBL" id="AWGH01000051">
    <property type="protein sequence ID" value="ODN76478.1"/>
    <property type="molecule type" value="Genomic_DNA"/>
</dbReference>
<protein>
    <submittedName>
        <fullName evidence="1">Uncharacterized protein</fullName>
    </submittedName>
</protein>
<accession>A0A1E3HJF8</accession>
<dbReference type="RefSeq" id="XP_019027993.1">
    <property type="nucleotide sequence ID" value="XM_019180046.1"/>
</dbReference>
<keyword evidence="2" id="KW-1185">Reference proteome</keyword>
<proteinExistence type="predicted"/>
<sequence>MAERVLAGEDESGFTHLASLDASNAINRLLHTYLSRVAGAVIHLEPPTQTWQRRNDLRVRGGGGALPNIIYDLKVYGLDDKNMYVVQGGKPRDTEWLEWVQGRCVAWLGKRDEEVVSHQPRIYAGGGAVPPPRSFCGRFDGRGDGNGREELEEVQGEGGLARIAV</sequence>
<dbReference type="Proteomes" id="UP000094819">
    <property type="component" value="Unassembled WGS sequence"/>
</dbReference>